<evidence type="ECO:0000313" key="15">
    <source>
        <dbReference type="EMBL" id="URQ63714.1"/>
    </source>
</evidence>
<comment type="similarity">
    <text evidence="1 12">Belongs to the class-I aminoacyl-tRNA synthetase family.</text>
</comment>
<dbReference type="GO" id="GO:0008270">
    <property type="term" value="F:zinc ion binding"/>
    <property type="evidence" value="ECO:0007669"/>
    <property type="project" value="UniProtKB-UniRule"/>
</dbReference>
<dbReference type="PRINTS" id="PR00983">
    <property type="entry name" value="TRNASYNTHCYS"/>
</dbReference>
<evidence type="ECO:0000256" key="7">
    <source>
        <dbReference type="ARBA" id="ARBA00022833"/>
    </source>
</evidence>
<dbReference type="EMBL" id="CP097966">
    <property type="protein sequence ID" value="URQ63714.1"/>
    <property type="molecule type" value="Genomic_DNA"/>
</dbReference>
<proteinExistence type="inferred from homology"/>
<keyword evidence="16" id="KW-1185">Reference proteome</keyword>
<organism evidence="15 16">
    <name type="scientific">SAR86 cluster bacterium</name>
    <dbReference type="NCBI Taxonomy" id="2030880"/>
    <lineage>
        <taxon>Bacteria</taxon>
        <taxon>Pseudomonadati</taxon>
        <taxon>Pseudomonadota</taxon>
        <taxon>Gammaproteobacteria</taxon>
        <taxon>SAR86 cluster</taxon>
    </lineage>
</organism>
<dbReference type="PANTHER" id="PTHR10890">
    <property type="entry name" value="CYSTEINYL-TRNA SYNTHETASE"/>
    <property type="match status" value="1"/>
</dbReference>
<comment type="subunit">
    <text evidence="2 12">Monomer.</text>
</comment>
<sequence>MDENNVRYYSCGPTVYNNIHIGNARAFVCADLLAKVLKGIYKKVTFVSNITDIDDKIIEASVKEKISIKELSKRYFEQYKKDTKFLGIDDPDNQPFATDFIKEMIDFINVLIDKDAAYVTNGNVLFRVKSFKNYGILSERIIQEQDSGSRVDVETYKEDPNDFTLWKPSTDDEPGWESPWGLGRPGWHLECSVMSEIVLGVPFDIHGGGNDLKFPHHDNEIAQTCAYHSNESAESFAKYWFHNGFLNLDNEKMSKSLGNVVYIDDLKKNFKGNEIRLALLSTHYRQPIPWSLELLEQSKNIYQKLNREFKKYNLKELKFYKDSKVGKALLDDLNTPLAIREMQRLVSSNDSDLEENISTFKYIFEGSDQDLSIDKKLSNEIEKLIEKRNNARNNNDYEKADKIRDKLSEMNVKINDVNGKTEWEIL</sequence>
<dbReference type="CDD" id="cd00672">
    <property type="entry name" value="CysRS_core"/>
    <property type="match status" value="1"/>
</dbReference>
<evidence type="ECO:0000256" key="11">
    <source>
        <dbReference type="ARBA" id="ARBA00023146"/>
    </source>
</evidence>
<dbReference type="GO" id="GO:0004817">
    <property type="term" value="F:cysteine-tRNA ligase activity"/>
    <property type="evidence" value="ECO:0007669"/>
    <property type="project" value="UniProtKB-UniRule"/>
</dbReference>
<protein>
    <recommendedName>
        <fullName evidence="12">Cysteine--tRNA ligase</fullName>
        <ecNumber evidence="12">6.1.1.16</ecNumber>
    </recommendedName>
    <alternativeName>
        <fullName evidence="12">Cysteinyl-tRNA synthetase</fullName>
        <shortName evidence="12">CysRS</shortName>
    </alternativeName>
</protein>
<keyword evidence="8 12" id="KW-0067">ATP-binding</keyword>
<dbReference type="PROSITE" id="PS50151">
    <property type="entry name" value="UVR"/>
    <property type="match status" value="1"/>
</dbReference>
<feature type="binding site" evidence="12">
    <location>
        <position position="11"/>
    </location>
    <ligand>
        <name>Zn(2+)</name>
        <dbReference type="ChEBI" id="CHEBI:29105"/>
    </ligand>
</feature>
<keyword evidence="5 12" id="KW-0547">Nucleotide-binding</keyword>
<dbReference type="GO" id="GO:0005829">
    <property type="term" value="C:cytosol"/>
    <property type="evidence" value="ECO:0007669"/>
    <property type="project" value="TreeGrafter"/>
</dbReference>
<evidence type="ECO:0000256" key="13">
    <source>
        <dbReference type="SAM" id="Coils"/>
    </source>
</evidence>
<gene>
    <name evidence="12 15" type="primary">cysS</name>
    <name evidence="15" type="ORF">M9B40_02780</name>
</gene>
<dbReference type="Gene3D" id="1.20.120.1910">
    <property type="entry name" value="Cysteine-tRNA ligase, C-terminal anti-codon recognition domain"/>
    <property type="match status" value="1"/>
</dbReference>
<evidence type="ECO:0000259" key="14">
    <source>
        <dbReference type="PROSITE" id="PS50151"/>
    </source>
</evidence>
<reference evidence="15" key="1">
    <citation type="submission" date="2022-05" db="EMBL/GenBank/DDBJ databases">
        <title>Single-amplified genomics reveal most streamlined microbe among free-living bacteria.</title>
        <authorList>
            <person name="Roda-Garcia J."/>
            <person name="Haro-Moreno J.M."/>
            <person name="Rodriguez-Valera F."/>
            <person name="Almagro-Moreno S."/>
            <person name="Lopez-Perez M."/>
        </authorList>
    </citation>
    <scope>NUCLEOTIDE SEQUENCE</scope>
    <source>
        <strain evidence="15">TMED112-D2-2</strain>
    </source>
</reference>
<dbReference type="InterPro" id="IPR009080">
    <property type="entry name" value="tRNAsynth_Ia_anticodon-bd"/>
</dbReference>
<evidence type="ECO:0000256" key="5">
    <source>
        <dbReference type="ARBA" id="ARBA00022741"/>
    </source>
</evidence>
<dbReference type="Proteomes" id="UP001056381">
    <property type="component" value="Chromosome"/>
</dbReference>
<evidence type="ECO:0000256" key="1">
    <source>
        <dbReference type="ARBA" id="ARBA00005594"/>
    </source>
</evidence>
<dbReference type="Pfam" id="PF23493">
    <property type="entry name" value="CysS_C"/>
    <property type="match status" value="1"/>
</dbReference>
<dbReference type="InterPro" id="IPR032678">
    <property type="entry name" value="tRNA-synt_1_cat_dom"/>
</dbReference>
<dbReference type="Gene3D" id="3.40.50.620">
    <property type="entry name" value="HUPs"/>
    <property type="match status" value="1"/>
</dbReference>
<dbReference type="AlphaFoldDB" id="A0A9Q8TZF0"/>
<dbReference type="HAMAP" id="MF_00041">
    <property type="entry name" value="Cys_tRNA_synth"/>
    <property type="match status" value="1"/>
</dbReference>
<keyword evidence="9" id="KW-0267">Excision nuclease</keyword>
<dbReference type="NCBIfam" id="TIGR00435">
    <property type="entry name" value="cysS"/>
    <property type="match status" value="1"/>
</dbReference>
<feature type="short sequence motif" description="'KMSKS' region" evidence="12">
    <location>
        <begin position="252"/>
        <end position="256"/>
    </location>
</feature>
<feature type="short sequence motif" description="'HIGH' region" evidence="12">
    <location>
        <begin position="13"/>
        <end position="23"/>
    </location>
</feature>
<dbReference type="GO" id="GO:0004518">
    <property type="term" value="F:nuclease activity"/>
    <property type="evidence" value="ECO:0007669"/>
    <property type="project" value="UniProtKB-KW"/>
</dbReference>
<comment type="catalytic activity">
    <reaction evidence="12">
        <text>tRNA(Cys) + L-cysteine + ATP = L-cysteinyl-tRNA(Cys) + AMP + diphosphate</text>
        <dbReference type="Rhea" id="RHEA:17773"/>
        <dbReference type="Rhea" id="RHEA-COMP:9661"/>
        <dbReference type="Rhea" id="RHEA-COMP:9679"/>
        <dbReference type="ChEBI" id="CHEBI:30616"/>
        <dbReference type="ChEBI" id="CHEBI:33019"/>
        <dbReference type="ChEBI" id="CHEBI:35235"/>
        <dbReference type="ChEBI" id="CHEBI:78442"/>
        <dbReference type="ChEBI" id="CHEBI:78517"/>
        <dbReference type="ChEBI" id="CHEBI:456215"/>
        <dbReference type="EC" id="6.1.1.16"/>
    </reaction>
</comment>
<evidence type="ECO:0000256" key="12">
    <source>
        <dbReference type="HAMAP-Rule" id="MF_00041"/>
    </source>
</evidence>
<keyword evidence="13" id="KW-0175">Coiled coil</keyword>
<dbReference type="SUPFAM" id="SSF52374">
    <property type="entry name" value="Nucleotidylyl transferase"/>
    <property type="match status" value="1"/>
</dbReference>
<dbReference type="InterPro" id="IPR014729">
    <property type="entry name" value="Rossmann-like_a/b/a_fold"/>
</dbReference>
<keyword evidence="6" id="KW-0228">DNA excision</keyword>
<dbReference type="InterPro" id="IPR015803">
    <property type="entry name" value="Cys-tRNA-ligase"/>
</dbReference>
<evidence type="ECO:0000256" key="4">
    <source>
        <dbReference type="ARBA" id="ARBA00022723"/>
    </source>
</evidence>
<feature type="domain" description="UVR" evidence="14">
    <location>
        <begin position="378"/>
        <end position="413"/>
    </location>
</feature>
<dbReference type="InterPro" id="IPR001943">
    <property type="entry name" value="UVR_dom"/>
</dbReference>
<evidence type="ECO:0000256" key="10">
    <source>
        <dbReference type="ARBA" id="ARBA00022917"/>
    </source>
</evidence>
<dbReference type="GO" id="GO:0006423">
    <property type="term" value="P:cysteinyl-tRNA aminoacylation"/>
    <property type="evidence" value="ECO:0007669"/>
    <property type="project" value="UniProtKB-UniRule"/>
</dbReference>
<feature type="binding site" evidence="12">
    <location>
        <position position="191"/>
    </location>
    <ligand>
        <name>Zn(2+)</name>
        <dbReference type="ChEBI" id="CHEBI:29105"/>
    </ligand>
</feature>
<evidence type="ECO:0000256" key="8">
    <source>
        <dbReference type="ARBA" id="ARBA00022840"/>
    </source>
</evidence>
<comment type="subcellular location">
    <subcellularLocation>
        <location evidence="12">Cytoplasm</location>
    </subcellularLocation>
</comment>
<keyword evidence="7 12" id="KW-0862">Zinc</keyword>
<accession>A0A9Q8TZF0</accession>
<evidence type="ECO:0000313" key="16">
    <source>
        <dbReference type="Proteomes" id="UP001056381"/>
    </source>
</evidence>
<dbReference type="InterPro" id="IPR056411">
    <property type="entry name" value="CysS_C"/>
</dbReference>
<feature type="binding site" evidence="12">
    <location>
        <position position="220"/>
    </location>
    <ligand>
        <name>Zn(2+)</name>
        <dbReference type="ChEBI" id="CHEBI:29105"/>
    </ligand>
</feature>
<keyword evidence="9" id="KW-0227">DNA damage</keyword>
<keyword evidence="3 12" id="KW-0436">Ligase</keyword>
<feature type="coiled-coil region" evidence="13">
    <location>
        <begin position="374"/>
        <end position="401"/>
    </location>
</feature>
<keyword evidence="10 12" id="KW-0648">Protein biosynthesis</keyword>
<dbReference type="PANTHER" id="PTHR10890:SF3">
    <property type="entry name" value="CYSTEINE--TRNA LIGASE, CYTOPLASMIC"/>
    <property type="match status" value="1"/>
</dbReference>
<name>A0A9Q8TZF0_9GAMM</name>
<feature type="binding site" evidence="12">
    <location>
        <position position="216"/>
    </location>
    <ligand>
        <name>Zn(2+)</name>
        <dbReference type="ChEBI" id="CHEBI:29105"/>
    </ligand>
</feature>
<keyword evidence="12" id="KW-0963">Cytoplasm</keyword>
<dbReference type="GO" id="GO:0005524">
    <property type="term" value="F:ATP binding"/>
    <property type="evidence" value="ECO:0007669"/>
    <property type="project" value="UniProtKB-UniRule"/>
</dbReference>
<evidence type="ECO:0000256" key="9">
    <source>
        <dbReference type="ARBA" id="ARBA00022881"/>
    </source>
</evidence>
<keyword evidence="4 12" id="KW-0479">Metal-binding</keyword>
<dbReference type="GO" id="GO:0006281">
    <property type="term" value="P:DNA repair"/>
    <property type="evidence" value="ECO:0007669"/>
    <property type="project" value="UniProtKB-KW"/>
</dbReference>
<dbReference type="SUPFAM" id="SSF47323">
    <property type="entry name" value="Anticodon-binding domain of a subclass of class I aminoacyl-tRNA synthetases"/>
    <property type="match status" value="1"/>
</dbReference>
<comment type="cofactor">
    <cofactor evidence="12">
        <name>Zn(2+)</name>
        <dbReference type="ChEBI" id="CHEBI:29105"/>
    </cofactor>
    <text evidence="12">Binds 1 zinc ion per subunit.</text>
</comment>
<evidence type="ECO:0000256" key="2">
    <source>
        <dbReference type="ARBA" id="ARBA00011245"/>
    </source>
</evidence>
<dbReference type="InterPro" id="IPR024909">
    <property type="entry name" value="Cys-tRNA/MSH_ligase"/>
</dbReference>
<dbReference type="Pfam" id="PF01406">
    <property type="entry name" value="tRNA-synt_1e"/>
    <property type="match status" value="1"/>
</dbReference>
<evidence type="ECO:0000256" key="6">
    <source>
        <dbReference type="ARBA" id="ARBA00022769"/>
    </source>
</evidence>
<feature type="binding site" evidence="12">
    <location>
        <position position="255"/>
    </location>
    <ligand>
        <name>ATP</name>
        <dbReference type="ChEBI" id="CHEBI:30616"/>
    </ligand>
</feature>
<keyword evidence="9" id="KW-0234">DNA repair</keyword>
<evidence type="ECO:0000256" key="3">
    <source>
        <dbReference type="ARBA" id="ARBA00022598"/>
    </source>
</evidence>
<keyword evidence="11 12" id="KW-0030">Aminoacyl-tRNA synthetase</keyword>
<dbReference type="EC" id="6.1.1.16" evidence="12"/>